<accession>A0A6J5NCK8</accession>
<proteinExistence type="predicted"/>
<gene>
    <name evidence="1" type="ORF">UFOVP603_47</name>
</gene>
<organism evidence="1">
    <name type="scientific">uncultured Caudovirales phage</name>
    <dbReference type="NCBI Taxonomy" id="2100421"/>
    <lineage>
        <taxon>Viruses</taxon>
        <taxon>Duplodnaviria</taxon>
        <taxon>Heunggongvirae</taxon>
        <taxon>Uroviricota</taxon>
        <taxon>Caudoviricetes</taxon>
        <taxon>Peduoviridae</taxon>
        <taxon>Maltschvirus</taxon>
        <taxon>Maltschvirus maltsch</taxon>
    </lineage>
</organism>
<dbReference type="EMBL" id="LR796578">
    <property type="protein sequence ID" value="CAB4153179.1"/>
    <property type="molecule type" value="Genomic_DNA"/>
</dbReference>
<sequence>MEVVVNNIAKDKAKKVMDALFECMNDKSLSKEERKQYYQDYLEVSANYLILCR</sequence>
<reference evidence="1" key="1">
    <citation type="submission" date="2020-04" db="EMBL/GenBank/DDBJ databases">
        <authorList>
            <person name="Chiriac C."/>
            <person name="Salcher M."/>
            <person name="Ghai R."/>
            <person name="Kavagutti S V."/>
        </authorList>
    </citation>
    <scope>NUCLEOTIDE SEQUENCE</scope>
</reference>
<name>A0A6J5NCK8_9CAUD</name>
<protein>
    <submittedName>
        <fullName evidence="1">Uncharacterized protein</fullName>
    </submittedName>
</protein>
<evidence type="ECO:0000313" key="1">
    <source>
        <dbReference type="EMBL" id="CAB4153179.1"/>
    </source>
</evidence>